<evidence type="ECO:0000256" key="1">
    <source>
        <dbReference type="SAM" id="MobiDB-lite"/>
    </source>
</evidence>
<sequence length="224" mass="24446">ENIQLLSAESTAARALLARLNEVLGAVVQSNFGAATRDSLRPLYAGLERLQPALIDTCENLMTSLAELECRGAQGYGREESKEYGSEKKEEGGGDWLIKGIEYGSEKKEDGEEYGSEAKNDEEKEEYGSEGSVDEQEREIGRWRYHHPRRLSSHRRAAARVLPRDDGRSGRAAPLSEVVGMAYRSGHLPLRGRGGGARIGDLSPPQGVLRHAAARALRRSACGA</sequence>
<protein>
    <submittedName>
        <fullName evidence="2">Uncharacterized protein</fullName>
    </submittedName>
</protein>
<dbReference type="Proteomes" id="UP001432027">
    <property type="component" value="Unassembled WGS sequence"/>
</dbReference>
<evidence type="ECO:0000313" key="2">
    <source>
        <dbReference type="EMBL" id="GMT01948.1"/>
    </source>
</evidence>
<dbReference type="EMBL" id="BTSX01000005">
    <property type="protein sequence ID" value="GMT01948.1"/>
    <property type="molecule type" value="Genomic_DNA"/>
</dbReference>
<reference evidence="2" key="1">
    <citation type="submission" date="2023-10" db="EMBL/GenBank/DDBJ databases">
        <title>Genome assembly of Pristionchus species.</title>
        <authorList>
            <person name="Yoshida K."/>
            <person name="Sommer R.J."/>
        </authorList>
    </citation>
    <scope>NUCLEOTIDE SEQUENCE</scope>
    <source>
        <strain evidence="2">RS0144</strain>
    </source>
</reference>
<dbReference type="AlphaFoldDB" id="A0AAV5U673"/>
<keyword evidence="3" id="KW-1185">Reference proteome</keyword>
<proteinExistence type="predicted"/>
<gene>
    <name evidence="2" type="ORF">PENTCL1PPCAC_24122</name>
</gene>
<organism evidence="2 3">
    <name type="scientific">Pristionchus entomophagus</name>
    <dbReference type="NCBI Taxonomy" id="358040"/>
    <lineage>
        <taxon>Eukaryota</taxon>
        <taxon>Metazoa</taxon>
        <taxon>Ecdysozoa</taxon>
        <taxon>Nematoda</taxon>
        <taxon>Chromadorea</taxon>
        <taxon>Rhabditida</taxon>
        <taxon>Rhabditina</taxon>
        <taxon>Diplogasteromorpha</taxon>
        <taxon>Diplogasteroidea</taxon>
        <taxon>Neodiplogasteridae</taxon>
        <taxon>Pristionchus</taxon>
    </lineage>
</organism>
<comment type="caution">
    <text evidence="2">The sequence shown here is derived from an EMBL/GenBank/DDBJ whole genome shotgun (WGS) entry which is preliminary data.</text>
</comment>
<name>A0AAV5U673_9BILA</name>
<evidence type="ECO:0000313" key="3">
    <source>
        <dbReference type="Proteomes" id="UP001432027"/>
    </source>
</evidence>
<feature type="non-terminal residue" evidence="2">
    <location>
        <position position="1"/>
    </location>
</feature>
<accession>A0AAV5U673</accession>
<feature type="compositionally biased region" description="Basic and acidic residues" evidence="1">
    <location>
        <begin position="107"/>
        <end position="122"/>
    </location>
</feature>
<feature type="region of interest" description="Disordered" evidence="1">
    <location>
        <begin position="107"/>
        <end position="140"/>
    </location>
</feature>